<dbReference type="InterPro" id="IPR051043">
    <property type="entry name" value="Sulfatase_Mod_Factor_Kinase"/>
</dbReference>
<keyword evidence="2" id="KW-0418">Kinase</keyword>
<accession>A0A517WYZ6</accession>
<feature type="domain" description="Sulfatase-modifying factor enzyme-like" evidence="1">
    <location>
        <begin position="166"/>
        <end position="387"/>
    </location>
</feature>
<dbReference type="InterPro" id="IPR042095">
    <property type="entry name" value="SUMF_sf"/>
</dbReference>
<dbReference type="PROSITE" id="PS51257">
    <property type="entry name" value="PROKAR_LIPOPROTEIN"/>
    <property type="match status" value="1"/>
</dbReference>
<dbReference type="EC" id="2.7.11.1" evidence="2"/>
<reference evidence="2 3" key="1">
    <citation type="submission" date="2019-03" db="EMBL/GenBank/DDBJ databases">
        <title>Deep-cultivation of Planctomycetes and their phenomic and genomic characterization uncovers novel biology.</title>
        <authorList>
            <person name="Wiegand S."/>
            <person name="Jogler M."/>
            <person name="Boedeker C."/>
            <person name="Pinto D."/>
            <person name="Vollmers J."/>
            <person name="Rivas-Marin E."/>
            <person name="Kohn T."/>
            <person name="Peeters S.H."/>
            <person name="Heuer A."/>
            <person name="Rast P."/>
            <person name="Oberbeckmann S."/>
            <person name="Bunk B."/>
            <person name="Jeske O."/>
            <person name="Meyerdierks A."/>
            <person name="Storesund J.E."/>
            <person name="Kallscheuer N."/>
            <person name="Luecker S."/>
            <person name="Lage O.M."/>
            <person name="Pohl T."/>
            <person name="Merkel B.J."/>
            <person name="Hornburger P."/>
            <person name="Mueller R.-W."/>
            <person name="Bruemmer F."/>
            <person name="Labrenz M."/>
            <person name="Spormann A.M."/>
            <person name="Op den Camp H."/>
            <person name="Overmann J."/>
            <person name="Amann R."/>
            <person name="Jetten M.S.M."/>
            <person name="Mascher T."/>
            <person name="Medema M.H."/>
            <person name="Devos D.P."/>
            <person name="Kaster A.-K."/>
            <person name="Ovreas L."/>
            <person name="Rohde M."/>
            <person name="Galperin M.Y."/>
            <person name="Jogler C."/>
        </authorList>
    </citation>
    <scope>NUCLEOTIDE SEQUENCE [LARGE SCALE GENOMIC DNA]</scope>
    <source>
        <strain evidence="2 3">V202</strain>
    </source>
</reference>
<protein>
    <submittedName>
        <fullName evidence="2">Serine/threonine-protein kinase pkn1</fullName>
        <ecNumber evidence="2">2.7.11.1</ecNumber>
    </submittedName>
</protein>
<dbReference type="InterPro" id="IPR005532">
    <property type="entry name" value="SUMF_dom"/>
</dbReference>
<dbReference type="PANTHER" id="PTHR23150">
    <property type="entry name" value="SULFATASE MODIFYING FACTOR 1, 2"/>
    <property type="match status" value="1"/>
</dbReference>
<evidence type="ECO:0000259" key="1">
    <source>
        <dbReference type="Pfam" id="PF03781"/>
    </source>
</evidence>
<dbReference type="SUPFAM" id="SSF56436">
    <property type="entry name" value="C-type lectin-like"/>
    <property type="match status" value="1"/>
</dbReference>
<evidence type="ECO:0000313" key="3">
    <source>
        <dbReference type="Proteomes" id="UP000318384"/>
    </source>
</evidence>
<dbReference type="Pfam" id="PF03781">
    <property type="entry name" value="FGE-sulfatase"/>
    <property type="match status" value="1"/>
</dbReference>
<dbReference type="OrthoDB" id="9812426at2"/>
<gene>
    <name evidence="2" type="primary">pkn1_5</name>
    <name evidence="2" type="ORF">V202x_38880</name>
</gene>
<evidence type="ECO:0000313" key="2">
    <source>
        <dbReference type="EMBL" id="QDU10477.1"/>
    </source>
</evidence>
<dbReference type="PANTHER" id="PTHR23150:SF19">
    <property type="entry name" value="FORMYLGLYCINE-GENERATING ENZYME"/>
    <property type="match status" value="1"/>
</dbReference>
<proteinExistence type="predicted"/>
<dbReference type="Proteomes" id="UP000318384">
    <property type="component" value="Chromosome"/>
</dbReference>
<name>A0A517WYZ6_9PLAN</name>
<dbReference type="RefSeq" id="WP_145178163.1">
    <property type="nucleotide sequence ID" value="NZ_CP037422.1"/>
</dbReference>
<keyword evidence="2" id="KW-0808">Transferase</keyword>
<dbReference type="EMBL" id="CP037422">
    <property type="protein sequence ID" value="QDU10477.1"/>
    <property type="molecule type" value="Genomic_DNA"/>
</dbReference>
<dbReference type="InterPro" id="IPR016187">
    <property type="entry name" value="CTDL_fold"/>
</dbReference>
<dbReference type="AlphaFoldDB" id="A0A517WYZ6"/>
<dbReference type="GO" id="GO:0120147">
    <property type="term" value="F:formylglycine-generating oxidase activity"/>
    <property type="evidence" value="ECO:0007669"/>
    <property type="project" value="TreeGrafter"/>
</dbReference>
<sequence>MVRIRKICCGAFHLFVGGMLLTTVGCGGGSEQQVQRSPVKEKSSSVQDPKLKSIGSKLKKRFQKKSEQPEIEGNSEDMFEVVDYVHNFEIQKPESTSRSDDLISVVLPAQGDVDSSTFLITASGKQEEQGEPDSSFKLPEGFSAIAEAGYSLQGLPHRIRCARDYSEMVLVPAGVSIQGINDGEKNAEPQFTIYQNAFYIDVYEVTLEQYRRWRSEMIAQKGKIPSPAGNDLQPAQFPALGISYTDALNYARTMGKQLPLETQWEKAARGESGFQYPWGNGRPLWQRVRKPGQIDAVGTFPGDQSPYGVFDLAGNAREWCEDWYSNNPYQAAITLADAGVVRDWTGPKRSVIPSMRAVRGNQQAWYVWKRSGENMRKPPADVGFRCVLNLPEVSADSEAPKTSGPF</sequence>
<keyword evidence="3" id="KW-1185">Reference proteome</keyword>
<dbReference type="GO" id="GO:0004674">
    <property type="term" value="F:protein serine/threonine kinase activity"/>
    <property type="evidence" value="ECO:0007669"/>
    <property type="project" value="UniProtKB-EC"/>
</dbReference>
<organism evidence="2 3">
    <name type="scientific">Gimesia aquarii</name>
    <dbReference type="NCBI Taxonomy" id="2527964"/>
    <lineage>
        <taxon>Bacteria</taxon>
        <taxon>Pseudomonadati</taxon>
        <taxon>Planctomycetota</taxon>
        <taxon>Planctomycetia</taxon>
        <taxon>Planctomycetales</taxon>
        <taxon>Planctomycetaceae</taxon>
        <taxon>Gimesia</taxon>
    </lineage>
</organism>
<dbReference type="Gene3D" id="3.90.1580.10">
    <property type="entry name" value="paralog of FGE (formylglycine-generating enzyme)"/>
    <property type="match status" value="1"/>
</dbReference>